<organism evidence="2 3">
    <name type="scientific">Dyadobacter chenhuakuii</name>
    <dbReference type="NCBI Taxonomy" id="2909339"/>
    <lineage>
        <taxon>Bacteria</taxon>
        <taxon>Pseudomonadati</taxon>
        <taxon>Bacteroidota</taxon>
        <taxon>Cytophagia</taxon>
        <taxon>Cytophagales</taxon>
        <taxon>Spirosomataceae</taxon>
        <taxon>Dyadobacter</taxon>
    </lineage>
</organism>
<feature type="transmembrane region" description="Helical" evidence="1">
    <location>
        <begin position="20"/>
        <end position="40"/>
    </location>
</feature>
<comment type="caution">
    <text evidence="2">The sequence shown here is derived from an EMBL/GenBank/DDBJ whole genome shotgun (WGS) entry which is preliminary data.</text>
</comment>
<protein>
    <submittedName>
        <fullName evidence="2">Uncharacterized protein</fullName>
    </submittedName>
</protein>
<keyword evidence="1" id="KW-1133">Transmembrane helix</keyword>
<reference evidence="2" key="1">
    <citation type="submission" date="2022-01" db="EMBL/GenBank/DDBJ databases">
        <title>Novel species in genus Dyadobacter.</title>
        <authorList>
            <person name="Ma C."/>
        </authorList>
    </citation>
    <scope>NUCLEOTIDE SEQUENCE</scope>
    <source>
        <strain evidence="2">CY357</strain>
    </source>
</reference>
<dbReference type="EMBL" id="JAKFFV010000004">
    <property type="protein sequence ID" value="MCF2498022.1"/>
    <property type="molecule type" value="Genomic_DNA"/>
</dbReference>
<proteinExistence type="predicted"/>
<evidence type="ECO:0000256" key="1">
    <source>
        <dbReference type="SAM" id="Phobius"/>
    </source>
</evidence>
<gene>
    <name evidence="2" type="ORF">L0661_06875</name>
</gene>
<dbReference type="Proteomes" id="UP001139411">
    <property type="component" value="Unassembled WGS sequence"/>
</dbReference>
<keyword evidence="1" id="KW-0472">Membrane</keyword>
<dbReference type="RefSeq" id="WP_235177263.1">
    <property type="nucleotide sequence ID" value="NZ_JAKFFV010000004.1"/>
</dbReference>
<sequence length="119" mass="13679">MTLLTLNSNQFVYMGLWKAAFFTLSVVLVMIVIMSAYLIIGQSYSLAYMRDSRLGFKSDLLMLSEIMNSKDQSESGIVKILENRKIVNKQNCETDTVQLRQIILIFKSEQFHKVVPFSD</sequence>
<name>A0A9X1TTI2_9BACT</name>
<keyword evidence="1" id="KW-0812">Transmembrane</keyword>
<dbReference type="AlphaFoldDB" id="A0A9X1TTI2"/>
<evidence type="ECO:0000313" key="2">
    <source>
        <dbReference type="EMBL" id="MCF2498022.1"/>
    </source>
</evidence>
<evidence type="ECO:0000313" key="3">
    <source>
        <dbReference type="Proteomes" id="UP001139411"/>
    </source>
</evidence>
<accession>A0A9X1TTI2</accession>